<dbReference type="InterPro" id="IPR011766">
    <property type="entry name" value="TPP_enzyme_TPP-bd"/>
</dbReference>
<dbReference type="GO" id="GO:0005739">
    <property type="term" value="C:mitochondrion"/>
    <property type="evidence" value="ECO:0007669"/>
    <property type="project" value="UniProtKB-SubCell"/>
</dbReference>
<dbReference type="GO" id="GO:0000949">
    <property type="term" value="P:aromatic amino acid family catabolic process to alcohol via Ehrlich pathway"/>
    <property type="evidence" value="ECO:0007669"/>
    <property type="project" value="TreeGrafter"/>
</dbReference>
<evidence type="ECO:0000256" key="1">
    <source>
        <dbReference type="ARBA" id="ARBA00001964"/>
    </source>
</evidence>
<evidence type="ECO:0000259" key="12">
    <source>
        <dbReference type="Pfam" id="PF00205"/>
    </source>
</evidence>
<evidence type="ECO:0000256" key="2">
    <source>
        <dbReference type="ARBA" id="ARBA00004173"/>
    </source>
</evidence>
<keyword evidence="16" id="KW-1185">Reference proteome</keyword>
<dbReference type="SUPFAM" id="SSF52518">
    <property type="entry name" value="Thiamin diphosphate-binding fold (THDP-binding)"/>
    <property type="match status" value="2"/>
</dbReference>
<evidence type="ECO:0000256" key="10">
    <source>
        <dbReference type="PIRSR" id="PIRSR036565-2"/>
    </source>
</evidence>
<dbReference type="FunFam" id="3.40.50.970:FF:000024">
    <property type="entry name" value="Pyruvate decarboxylase isozyme"/>
    <property type="match status" value="1"/>
</dbReference>
<feature type="non-terminal residue" evidence="15">
    <location>
        <position position="579"/>
    </location>
</feature>
<dbReference type="InterPro" id="IPR012001">
    <property type="entry name" value="Thiamin_PyroP_enz_TPP-bd_dom"/>
</dbReference>
<keyword evidence="4 10" id="KW-0479">Metal-binding</keyword>
<feature type="binding site" evidence="10">
    <location>
        <position position="455"/>
    </location>
    <ligand>
        <name>Mg(2+)</name>
        <dbReference type="ChEBI" id="CHEBI:18420"/>
    </ligand>
</feature>
<dbReference type="InterPro" id="IPR047213">
    <property type="entry name" value="TPP_PYR_PDC_IPDC-like"/>
</dbReference>
<evidence type="ECO:0000256" key="4">
    <source>
        <dbReference type="ARBA" id="ARBA00022723"/>
    </source>
</evidence>
<reference evidence="15" key="2">
    <citation type="journal article" date="2020" name="Nat. Commun.">
        <title>Large-scale genome sequencing of mycorrhizal fungi provides insights into the early evolution of symbiotic traits.</title>
        <authorList>
            <person name="Miyauchi S."/>
            <person name="Kiss E."/>
            <person name="Kuo A."/>
            <person name="Drula E."/>
            <person name="Kohler A."/>
            <person name="Sanchez-Garcia M."/>
            <person name="Morin E."/>
            <person name="Andreopoulos B."/>
            <person name="Barry K.W."/>
            <person name="Bonito G."/>
            <person name="Buee M."/>
            <person name="Carver A."/>
            <person name="Chen C."/>
            <person name="Cichocki N."/>
            <person name="Clum A."/>
            <person name="Culley D."/>
            <person name="Crous P.W."/>
            <person name="Fauchery L."/>
            <person name="Girlanda M."/>
            <person name="Hayes R.D."/>
            <person name="Keri Z."/>
            <person name="LaButti K."/>
            <person name="Lipzen A."/>
            <person name="Lombard V."/>
            <person name="Magnuson J."/>
            <person name="Maillard F."/>
            <person name="Murat C."/>
            <person name="Nolan M."/>
            <person name="Ohm R.A."/>
            <person name="Pangilinan J."/>
            <person name="Pereira M.F."/>
            <person name="Perotto S."/>
            <person name="Peter M."/>
            <person name="Pfister S."/>
            <person name="Riley R."/>
            <person name="Sitrit Y."/>
            <person name="Stielow J.B."/>
            <person name="Szollosi G."/>
            <person name="Zifcakova L."/>
            <person name="Stursova M."/>
            <person name="Spatafora J.W."/>
            <person name="Tedersoo L."/>
            <person name="Vaario L.M."/>
            <person name="Yamada A."/>
            <person name="Yan M."/>
            <person name="Wang P."/>
            <person name="Xu J."/>
            <person name="Bruns T."/>
            <person name="Baldrian P."/>
            <person name="Vilgalys R."/>
            <person name="Dunand C."/>
            <person name="Henrissat B."/>
            <person name="Grigoriev I.V."/>
            <person name="Hibbett D."/>
            <person name="Nagy L.G."/>
            <person name="Martin F.M."/>
        </authorList>
    </citation>
    <scope>NUCLEOTIDE SEQUENCE</scope>
    <source>
        <strain evidence="15">Prilba</strain>
    </source>
</reference>
<dbReference type="Pfam" id="PF00205">
    <property type="entry name" value="TPP_enzyme_M"/>
    <property type="match status" value="1"/>
</dbReference>
<dbReference type="InterPro" id="IPR029035">
    <property type="entry name" value="DHS-like_NAD/FAD-binding_dom"/>
</dbReference>
<organism evidence="15 16">
    <name type="scientific">Russula ochroleuca</name>
    <dbReference type="NCBI Taxonomy" id="152965"/>
    <lineage>
        <taxon>Eukaryota</taxon>
        <taxon>Fungi</taxon>
        <taxon>Dikarya</taxon>
        <taxon>Basidiomycota</taxon>
        <taxon>Agaricomycotina</taxon>
        <taxon>Agaricomycetes</taxon>
        <taxon>Russulales</taxon>
        <taxon>Russulaceae</taxon>
        <taxon>Russula</taxon>
    </lineage>
</organism>
<protein>
    <submittedName>
        <fullName evidence="15">Pyruvate decarboxylase</fullName>
    </submittedName>
</protein>
<dbReference type="InterPro" id="IPR047214">
    <property type="entry name" value="TPP_PDC_IPDC"/>
</dbReference>
<evidence type="ECO:0000256" key="9">
    <source>
        <dbReference type="ARBA" id="ARBA00023239"/>
    </source>
</evidence>
<keyword evidence="15" id="KW-0670">Pyruvate</keyword>
<evidence type="ECO:0000256" key="6">
    <source>
        <dbReference type="ARBA" id="ARBA00022842"/>
    </source>
</evidence>
<feature type="domain" description="Thiamine pyrophosphate enzyme TPP-binding" evidence="13">
    <location>
        <begin position="411"/>
        <end position="552"/>
    </location>
</feature>
<sequence length="579" mass="64044">REGQESITIGNYLLERLSQIGSLFGVPGDFNLGEYLFHDLVEDHPKIDWVGNCNELNAAYAADGYARVKHGSVGAILTTFGVGELSAINGIAGAFSEHVPVVHIVGIPNTEQQKNKPLLHHTLGDGRYDAYLKAARQFTWTQGAIFEAASAASEIDRVLTACITSARPVYLELPTDRVYVKIPRGRLDTPLRPIRQITDLAEEEFVLDEIQQLVEKAGSEVVIIVDANTIRHDVKEEVWDLIHRTGFPVYSAPMGKTAVPEDYERYGGIYVGSISHPEIKEKVESAKLVLSIGSLKSDFNTGNFTYRTSRASTVELHSDHTRVQYGLYPGLGMKHLLPKLTARLHPLDSPSSITSVPAFRAILPKEGEDPLGEEIISHLYFWPRISQFIRPEDVVVTETGTSSFGALEMPLPAKTIYLSQILWGSIGWATGATVGAALAARERGLKGRTLLFTGDGSLQLTVQELSTAMRHGLSPILFVLNNNGYTIERHLHGRERHYNDIVNWKWTQLLDVLAPADLSPKPKSYTVRTKRELDALLEDASFASATGIQLVEVVMDKYDAPLPLLRQAELSNKTNRYAD</sequence>
<evidence type="ECO:0000259" key="13">
    <source>
        <dbReference type="Pfam" id="PF02775"/>
    </source>
</evidence>
<comment type="cofactor">
    <cofactor evidence="1">
        <name>thiamine diphosphate</name>
        <dbReference type="ChEBI" id="CHEBI:58937"/>
    </cofactor>
</comment>
<proteinExistence type="inferred from homology"/>
<dbReference type="PIRSF" id="PIRSF036565">
    <property type="entry name" value="Pyruvt_ip_decrb"/>
    <property type="match status" value="1"/>
</dbReference>
<feature type="domain" description="Thiamine pyrophosphate enzyme N-terminal TPP-binding" evidence="14">
    <location>
        <begin position="8"/>
        <end position="120"/>
    </location>
</feature>
<evidence type="ECO:0000256" key="11">
    <source>
        <dbReference type="RuleBase" id="RU362132"/>
    </source>
</evidence>
<evidence type="ECO:0000256" key="8">
    <source>
        <dbReference type="ARBA" id="ARBA00023128"/>
    </source>
</evidence>
<keyword evidence="6 10" id="KW-0460">Magnesium</keyword>
<keyword evidence="7 11" id="KW-0786">Thiamine pyrophosphate</keyword>
<dbReference type="Proteomes" id="UP000759537">
    <property type="component" value="Unassembled WGS sequence"/>
</dbReference>
<accession>A0A9P5MT50</accession>
<comment type="caution">
    <text evidence="15">The sequence shown here is derived from an EMBL/GenBank/DDBJ whole genome shotgun (WGS) entry which is preliminary data.</text>
</comment>
<dbReference type="Pfam" id="PF02775">
    <property type="entry name" value="TPP_enzyme_C"/>
    <property type="match status" value="1"/>
</dbReference>
<dbReference type="GO" id="GO:0030976">
    <property type="term" value="F:thiamine pyrophosphate binding"/>
    <property type="evidence" value="ECO:0007669"/>
    <property type="project" value="InterPro"/>
</dbReference>
<dbReference type="OrthoDB" id="3970464at2759"/>
<keyword evidence="8" id="KW-0496">Mitochondrion</keyword>
<feature type="domain" description="Thiamine pyrophosphate enzyme central" evidence="12">
    <location>
        <begin position="213"/>
        <end position="323"/>
    </location>
</feature>
<reference evidence="15" key="1">
    <citation type="submission" date="2019-10" db="EMBL/GenBank/DDBJ databases">
        <authorList>
            <consortium name="DOE Joint Genome Institute"/>
            <person name="Kuo A."/>
            <person name="Miyauchi S."/>
            <person name="Kiss E."/>
            <person name="Drula E."/>
            <person name="Kohler A."/>
            <person name="Sanchez-Garcia M."/>
            <person name="Andreopoulos B."/>
            <person name="Barry K.W."/>
            <person name="Bonito G."/>
            <person name="Buee M."/>
            <person name="Carver A."/>
            <person name="Chen C."/>
            <person name="Cichocki N."/>
            <person name="Clum A."/>
            <person name="Culley D."/>
            <person name="Crous P.W."/>
            <person name="Fauchery L."/>
            <person name="Girlanda M."/>
            <person name="Hayes R."/>
            <person name="Keri Z."/>
            <person name="LaButti K."/>
            <person name="Lipzen A."/>
            <person name="Lombard V."/>
            <person name="Magnuson J."/>
            <person name="Maillard F."/>
            <person name="Morin E."/>
            <person name="Murat C."/>
            <person name="Nolan M."/>
            <person name="Ohm R."/>
            <person name="Pangilinan J."/>
            <person name="Pereira M."/>
            <person name="Perotto S."/>
            <person name="Peter M."/>
            <person name="Riley R."/>
            <person name="Sitrit Y."/>
            <person name="Stielow B."/>
            <person name="Szollosi G."/>
            <person name="Zifcakova L."/>
            <person name="Stursova M."/>
            <person name="Spatafora J.W."/>
            <person name="Tedersoo L."/>
            <person name="Vaario L.-M."/>
            <person name="Yamada A."/>
            <person name="Yan M."/>
            <person name="Wang P."/>
            <person name="Xu J."/>
            <person name="Bruns T."/>
            <person name="Baldrian P."/>
            <person name="Vilgalys R."/>
            <person name="Henrissat B."/>
            <person name="Grigoriev I.V."/>
            <person name="Hibbett D."/>
            <person name="Nagy L.G."/>
            <person name="Martin F.M."/>
        </authorList>
    </citation>
    <scope>NUCLEOTIDE SEQUENCE</scope>
    <source>
        <strain evidence="15">Prilba</strain>
    </source>
</reference>
<dbReference type="PANTHER" id="PTHR43452">
    <property type="entry name" value="PYRUVATE DECARBOXYLASE"/>
    <property type="match status" value="1"/>
</dbReference>
<feature type="binding site" evidence="10">
    <location>
        <position position="484"/>
    </location>
    <ligand>
        <name>Mg(2+)</name>
        <dbReference type="ChEBI" id="CHEBI:18420"/>
    </ligand>
</feature>
<dbReference type="GO" id="GO:0000287">
    <property type="term" value="F:magnesium ion binding"/>
    <property type="evidence" value="ECO:0007669"/>
    <property type="project" value="InterPro"/>
</dbReference>
<evidence type="ECO:0000256" key="7">
    <source>
        <dbReference type="ARBA" id="ARBA00023052"/>
    </source>
</evidence>
<dbReference type="EMBL" id="WHVB01000012">
    <property type="protein sequence ID" value="KAF8478035.1"/>
    <property type="molecule type" value="Genomic_DNA"/>
</dbReference>
<keyword evidence="9" id="KW-0456">Lyase</keyword>
<gene>
    <name evidence="15" type="ORF">DFH94DRAFT_801952</name>
</gene>
<dbReference type="PANTHER" id="PTHR43452:SF30">
    <property type="entry name" value="PYRUVATE DECARBOXYLASE ISOZYME 1-RELATED"/>
    <property type="match status" value="1"/>
</dbReference>
<dbReference type="GO" id="GO:0004737">
    <property type="term" value="F:pyruvate decarboxylase activity"/>
    <property type="evidence" value="ECO:0007669"/>
    <property type="project" value="TreeGrafter"/>
</dbReference>
<keyword evidence="5" id="KW-0210">Decarboxylase</keyword>
<dbReference type="InterPro" id="IPR012110">
    <property type="entry name" value="PDC/IPDC-like"/>
</dbReference>
<dbReference type="AlphaFoldDB" id="A0A9P5MT50"/>
<dbReference type="Gene3D" id="3.40.50.1220">
    <property type="entry name" value="TPP-binding domain"/>
    <property type="match status" value="1"/>
</dbReference>
<dbReference type="CDD" id="cd07038">
    <property type="entry name" value="TPP_PYR_PDC_IPDC_like"/>
    <property type="match status" value="1"/>
</dbReference>
<feature type="binding site" evidence="10">
    <location>
        <position position="482"/>
    </location>
    <ligand>
        <name>Mg(2+)</name>
        <dbReference type="ChEBI" id="CHEBI:18420"/>
    </ligand>
</feature>
<dbReference type="InterPro" id="IPR012000">
    <property type="entry name" value="Thiamin_PyroP_enz_cen_dom"/>
</dbReference>
<dbReference type="Pfam" id="PF02776">
    <property type="entry name" value="TPP_enzyme_N"/>
    <property type="match status" value="1"/>
</dbReference>
<evidence type="ECO:0000313" key="15">
    <source>
        <dbReference type="EMBL" id="KAF8478035.1"/>
    </source>
</evidence>
<comment type="subcellular location">
    <subcellularLocation>
        <location evidence="2">Mitochondrion</location>
    </subcellularLocation>
</comment>
<evidence type="ECO:0000256" key="3">
    <source>
        <dbReference type="ARBA" id="ARBA00007812"/>
    </source>
</evidence>
<name>A0A9P5MT50_9AGAM</name>
<dbReference type="GO" id="GO:0005829">
    <property type="term" value="C:cytosol"/>
    <property type="evidence" value="ECO:0007669"/>
    <property type="project" value="TreeGrafter"/>
</dbReference>
<comment type="cofactor">
    <cofactor evidence="10">
        <name>Mg(2+)</name>
        <dbReference type="ChEBI" id="CHEBI:18420"/>
    </cofactor>
    <text evidence="10">Binds 1 Mg(2+) per subunit.</text>
</comment>
<evidence type="ECO:0000313" key="16">
    <source>
        <dbReference type="Proteomes" id="UP000759537"/>
    </source>
</evidence>
<dbReference type="CDD" id="cd02005">
    <property type="entry name" value="TPP_PDC_IPDC"/>
    <property type="match status" value="1"/>
</dbReference>
<dbReference type="GO" id="GO:0005634">
    <property type="term" value="C:nucleus"/>
    <property type="evidence" value="ECO:0007669"/>
    <property type="project" value="TreeGrafter"/>
</dbReference>
<comment type="similarity">
    <text evidence="3 11">Belongs to the TPP enzyme family.</text>
</comment>
<evidence type="ECO:0000259" key="14">
    <source>
        <dbReference type="Pfam" id="PF02776"/>
    </source>
</evidence>
<dbReference type="SUPFAM" id="SSF52467">
    <property type="entry name" value="DHS-like NAD/FAD-binding domain"/>
    <property type="match status" value="1"/>
</dbReference>
<dbReference type="InterPro" id="IPR029061">
    <property type="entry name" value="THDP-binding"/>
</dbReference>
<evidence type="ECO:0000256" key="5">
    <source>
        <dbReference type="ARBA" id="ARBA00022793"/>
    </source>
</evidence>
<dbReference type="Gene3D" id="3.40.50.970">
    <property type="match status" value="2"/>
</dbReference>
<dbReference type="FunFam" id="3.40.50.970:FF:000019">
    <property type="entry name" value="Pyruvate decarboxylase isozyme"/>
    <property type="match status" value="1"/>
</dbReference>